<proteinExistence type="inferred from homology"/>
<evidence type="ECO:0000256" key="1">
    <source>
        <dbReference type="ARBA" id="ARBA00005695"/>
    </source>
</evidence>
<dbReference type="RefSeq" id="WP_172237625.1">
    <property type="nucleotide sequence ID" value="NZ_BMDD01000001.1"/>
</dbReference>
<dbReference type="Gene3D" id="3.40.190.10">
    <property type="entry name" value="Periplasmic binding protein-like II"/>
    <property type="match status" value="1"/>
</dbReference>
<organism evidence="6 7">
    <name type="scientific">Saccharibacillus endophyticus</name>
    <dbReference type="NCBI Taxonomy" id="2060666"/>
    <lineage>
        <taxon>Bacteria</taxon>
        <taxon>Bacillati</taxon>
        <taxon>Bacillota</taxon>
        <taxon>Bacilli</taxon>
        <taxon>Bacillales</taxon>
        <taxon>Paenibacillaceae</taxon>
        <taxon>Saccharibacillus</taxon>
    </lineage>
</organism>
<dbReference type="EMBL" id="BMDD01000001">
    <property type="protein sequence ID" value="GGH67857.1"/>
    <property type="molecule type" value="Genomic_DNA"/>
</dbReference>
<reference evidence="7" key="1">
    <citation type="journal article" date="2019" name="Int. J. Syst. Evol. Microbiol.">
        <title>The Global Catalogue of Microorganisms (GCM) 10K type strain sequencing project: providing services to taxonomists for standard genome sequencing and annotation.</title>
        <authorList>
            <consortium name="The Broad Institute Genomics Platform"/>
            <consortium name="The Broad Institute Genome Sequencing Center for Infectious Disease"/>
            <person name="Wu L."/>
            <person name="Ma J."/>
        </authorList>
    </citation>
    <scope>NUCLEOTIDE SEQUENCE [LARGE SCALE GENOMIC DNA]</scope>
    <source>
        <strain evidence="7">CCM 8702</strain>
    </source>
</reference>
<gene>
    <name evidence="6" type="primary">oppA</name>
    <name evidence="6" type="ORF">GCM10007362_01300</name>
</gene>
<evidence type="ECO:0000256" key="4">
    <source>
        <dbReference type="SAM" id="SignalP"/>
    </source>
</evidence>
<dbReference type="InterPro" id="IPR000914">
    <property type="entry name" value="SBP_5_dom"/>
</dbReference>
<dbReference type="PIRSF" id="PIRSF002741">
    <property type="entry name" value="MppA"/>
    <property type="match status" value="1"/>
</dbReference>
<dbReference type="PANTHER" id="PTHR30290:SF9">
    <property type="entry name" value="OLIGOPEPTIDE-BINDING PROTEIN APPA"/>
    <property type="match status" value="1"/>
</dbReference>
<dbReference type="Gene3D" id="3.90.76.10">
    <property type="entry name" value="Dipeptide-binding Protein, Domain 1"/>
    <property type="match status" value="1"/>
</dbReference>
<name>A0ABQ1ZL04_9BACL</name>
<evidence type="ECO:0000313" key="7">
    <source>
        <dbReference type="Proteomes" id="UP000605427"/>
    </source>
</evidence>
<accession>A0ABQ1ZL04</accession>
<keyword evidence="3 4" id="KW-0732">Signal</keyword>
<evidence type="ECO:0000259" key="5">
    <source>
        <dbReference type="Pfam" id="PF00496"/>
    </source>
</evidence>
<dbReference type="PROSITE" id="PS51257">
    <property type="entry name" value="PROKAR_LIPOPROTEIN"/>
    <property type="match status" value="1"/>
</dbReference>
<comment type="similarity">
    <text evidence="1">Belongs to the bacterial solute-binding protein 5 family.</text>
</comment>
<dbReference type="Proteomes" id="UP000605427">
    <property type="component" value="Unassembled WGS sequence"/>
</dbReference>
<evidence type="ECO:0000256" key="3">
    <source>
        <dbReference type="ARBA" id="ARBA00022729"/>
    </source>
</evidence>
<comment type="caution">
    <text evidence="6">The sequence shown here is derived from an EMBL/GenBank/DDBJ whole genome shotgun (WGS) entry which is preliminary data.</text>
</comment>
<dbReference type="Gene3D" id="3.10.105.10">
    <property type="entry name" value="Dipeptide-binding Protein, Domain 3"/>
    <property type="match status" value="1"/>
</dbReference>
<sequence length="543" mass="59623">MTNNKKRWTGLLLTAAFALTLSACGGSGYTTTNEAAATEASSSSSGSGTAVIGIVNPPTTLNPINPNDTASTQAISIMNDSLMVVNDKLEFDPRLAESIETEDNQTFTIHLQDKAVWNDGTDFTSEDVEYTLGMIAAPAVTTNINLSFIEGLNDSGKLEEGQTAISGFAAVDDKTFTITTKYPVEITYFNDNFSGKVRFLPRHVLKDTAPADLDKSPYMQNPTVSIGQFSFVKFAKDQYVQYKANESYYLGAPKLAELYVKILTAPNMVAQLQTGEVDANMDRTGLIPVEDFEKVSNMTNVTSSFSPISTPVSVMFNVQKMTDPKVRQALEMAVNRPQIVDKLLKGNGEIVDNMLPSTHPFYNSSIEPYAYDPDAAKKLLEEAGWDFGQVIHFSIPVGNKVREQASELVAADWKAIGLQVEIQKFDFPTLLQKLVSNDYEVGVVTIPYTADPSSVFNYFTPASAMNFTGIDDPELTALIEKGAKETDTAARKEAYNQVQQYFHENVPQFAMYVDNLMSAQSNSLTGKVGPDMLNNVYLWEKSE</sequence>
<evidence type="ECO:0000313" key="6">
    <source>
        <dbReference type="EMBL" id="GGH67857.1"/>
    </source>
</evidence>
<dbReference type="InterPro" id="IPR039424">
    <property type="entry name" value="SBP_5"/>
</dbReference>
<dbReference type="SUPFAM" id="SSF53850">
    <property type="entry name" value="Periplasmic binding protein-like II"/>
    <property type="match status" value="1"/>
</dbReference>
<feature type="domain" description="Solute-binding protein family 5" evidence="5">
    <location>
        <begin position="91"/>
        <end position="462"/>
    </location>
</feature>
<protein>
    <submittedName>
        <fullName evidence="6">ABC transporter substrate-binding protein</fullName>
    </submittedName>
</protein>
<keyword evidence="2" id="KW-0813">Transport</keyword>
<evidence type="ECO:0000256" key="2">
    <source>
        <dbReference type="ARBA" id="ARBA00022448"/>
    </source>
</evidence>
<dbReference type="InterPro" id="IPR030678">
    <property type="entry name" value="Peptide/Ni-bd"/>
</dbReference>
<dbReference type="PANTHER" id="PTHR30290">
    <property type="entry name" value="PERIPLASMIC BINDING COMPONENT OF ABC TRANSPORTER"/>
    <property type="match status" value="1"/>
</dbReference>
<keyword evidence="7" id="KW-1185">Reference proteome</keyword>
<dbReference type="Pfam" id="PF00496">
    <property type="entry name" value="SBP_bac_5"/>
    <property type="match status" value="1"/>
</dbReference>
<feature type="chain" id="PRO_5046729231" evidence="4">
    <location>
        <begin position="24"/>
        <end position="543"/>
    </location>
</feature>
<feature type="signal peptide" evidence="4">
    <location>
        <begin position="1"/>
        <end position="23"/>
    </location>
</feature>